<keyword evidence="14" id="KW-1185">Reference proteome</keyword>
<feature type="transmembrane region" description="Helical" evidence="12">
    <location>
        <begin position="12"/>
        <end position="33"/>
    </location>
</feature>
<dbReference type="Pfam" id="PF01036">
    <property type="entry name" value="Bac_rhodopsin"/>
    <property type="match status" value="1"/>
</dbReference>
<protein>
    <submittedName>
        <fullName evidence="13">Sensory rhodopsin I</fullName>
    </submittedName>
</protein>
<keyword evidence="4" id="KW-0716">Sensory transduction</keyword>
<reference evidence="13 14" key="1">
    <citation type="journal article" date="2013" name="Genome Announc.">
        <title>Draft Genome Sequence of 'Candidatus Halobonum tyrrellensis' Strain G22, Isolated from the Hypersaline Waters of Lake Tyrrell, Australia.</title>
        <authorList>
            <person name="Ugalde J.A."/>
            <person name="Narasingarao P."/>
            <person name="Kuo S."/>
            <person name="Podell S."/>
            <person name="Allen E.E."/>
        </authorList>
    </citation>
    <scope>NUCLEOTIDE SEQUENCE [LARGE SCALE GENOMIC DNA]</scope>
    <source>
        <strain evidence="13 14">G22</strain>
    </source>
</reference>
<evidence type="ECO:0000256" key="1">
    <source>
        <dbReference type="ARBA" id="ARBA00004141"/>
    </source>
</evidence>
<evidence type="ECO:0000256" key="10">
    <source>
        <dbReference type="ARBA" id="ARBA00023170"/>
    </source>
</evidence>
<dbReference type="InterPro" id="IPR001425">
    <property type="entry name" value="Arc/bac/fun_rhodopsins"/>
</dbReference>
<feature type="transmembrane region" description="Helical" evidence="12">
    <location>
        <begin position="81"/>
        <end position="99"/>
    </location>
</feature>
<dbReference type="GO" id="GO:0016020">
    <property type="term" value="C:membrane"/>
    <property type="evidence" value="ECO:0007669"/>
    <property type="project" value="UniProtKB-SubCell"/>
</dbReference>
<sequence length="254" mass="26852">MIGGLDAATLEPLVYATGTLGMLVGVAVVASLLRDDSLDADAGEFRRLLVVPAFAALAYLSMTIGLGAVVGGGTEAQAARYLDWFVTTAVMVWYVGHVVGVDRKWLATAAGLDALFISGGWVATTTTGAVKWAAFGVSCLAFAATMVVLFRVYPANAGETTPERRRLFLRLRNQSSVVWLVYPVVWLASPAGFDAVSTLGTAMLVTFLDVAAKVPYTWVVYEHRGVFGRDRDDPTVADADDDPATADAPPATAD</sequence>
<evidence type="ECO:0000256" key="11">
    <source>
        <dbReference type="SAM" id="MobiDB-lite"/>
    </source>
</evidence>
<dbReference type="OrthoDB" id="330248at2157"/>
<dbReference type="PANTHER" id="PTHR28286">
    <property type="match status" value="1"/>
</dbReference>
<keyword evidence="6" id="KW-0681">Retinal protein</keyword>
<keyword evidence="7 12" id="KW-1133">Transmembrane helix</keyword>
<dbReference type="STRING" id="1324957.K933_11054"/>
<dbReference type="SUPFAM" id="SSF81321">
    <property type="entry name" value="Family A G protein-coupled receptor-like"/>
    <property type="match status" value="1"/>
</dbReference>
<comment type="subcellular location">
    <subcellularLocation>
        <location evidence="1">Membrane</location>
        <topology evidence="1">Multi-pass membrane protein</topology>
    </subcellularLocation>
</comment>
<keyword evidence="8" id="KW-0157">Chromophore</keyword>
<dbReference type="PANTHER" id="PTHR28286:SF2">
    <property type="entry name" value="BACTERIORHODOPSIN _OPSIN, NOPA (EUROFUNG)"/>
    <property type="match status" value="1"/>
</dbReference>
<organism evidence="13 14">
    <name type="scientific">Candidatus Halobonum tyrrellensis G22</name>
    <dbReference type="NCBI Taxonomy" id="1324957"/>
    <lineage>
        <taxon>Archaea</taxon>
        <taxon>Methanobacteriati</taxon>
        <taxon>Methanobacteriota</taxon>
        <taxon>Stenosarchaea group</taxon>
        <taxon>Halobacteria</taxon>
        <taxon>Halobacteriales</taxon>
        <taxon>Haloferacaceae</taxon>
        <taxon>Candidatus Halobonum</taxon>
    </lineage>
</organism>
<dbReference type="PROSITE" id="PS00327">
    <property type="entry name" value="BACTERIAL_OPSIN_RET"/>
    <property type="match status" value="1"/>
</dbReference>
<evidence type="ECO:0000256" key="3">
    <source>
        <dbReference type="ARBA" id="ARBA00022543"/>
    </source>
</evidence>
<comment type="similarity">
    <text evidence="2">Belongs to the archaeal/bacterial/fungal opsin family.</text>
</comment>
<evidence type="ECO:0000256" key="5">
    <source>
        <dbReference type="ARBA" id="ARBA00022692"/>
    </source>
</evidence>
<dbReference type="RefSeq" id="WP_023394791.1">
    <property type="nucleotide sequence ID" value="NZ_ASGZ01000035.1"/>
</dbReference>
<dbReference type="AlphaFoldDB" id="V4HDD9"/>
<evidence type="ECO:0000256" key="9">
    <source>
        <dbReference type="ARBA" id="ARBA00023136"/>
    </source>
</evidence>
<feature type="transmembrane region" description="Helical" evidence="12">
    <location>
        <begin position="129"/>
        <end position="153"/>
    </location>
</feature>
<dbReference type="Proteomes" id="UP000017840">
    <property type="component" value="Unassembled WGS sequence"/>
</dbReference>
<evidence type="ECO:0000256" key="6">
    <source>
        <dbReference type="ARBA" id="ARBA00022925"/>
    </source>
</evidence>
<dbReference type="PRINTS" id="PR00251">
    <property type="entry name" value="BACTRLOPSIN"/>
</dbReference>
<keyword evidence="10" id="KW-0675">Receptor</keyword>
<gene>
    <name evidence="13" type="ORF">K933_11054</name>
</gene>
<dbReference type="GO" id="GO:0005216">
    <property type="term" value="F:monoatomic ion channel activity"/>
    <property type="evidence" value="ECO:0007669"/>
    <property type="project" value="InterPro"/>
</dbReference>
<evidence type="ECO:0000256" key="4">
    <source>
        <dbReference type="ARBA" id="ARBA00022606"/>
    </source>
</evidence>
<feature type="transmembrane region" description="Helical" evidence="12">
    <location>
        <begin position="174"/>
        <end position="193"/>
    </location>
</feature>
<name>V4HDD9_9EURY</name>
<evidence type="ECO:0000256" key="12">
    <source>
        <dbReference type="SAM" id="Phobius"/>
    </source>
</evidence>
<evidence type="ECO:0000256" key="7">
    <source>
        <dbReference type="ARBA" id="ARBA00022989"/>
    </source>
</evidence>
<evidence type="ECO:0000256" key="8">
    <source>
        <dbReference type="ARBA" id="ARBA00022991"/>
    </source>
</evidence>
<dbReference type="GO" id="GO:0007602">
    <property type="term" value="P:phototransduction"/>
    <property type="evidence" value="ECO:0007669"/>
    <property type="project" value="UniProtKB-KW"/>
</dbReference>
<dbReference type="EMBL" id="ASGZ01000035">
    <property type="protein sequence ID" value="ESP88083.1"/>
    <property type="molecule type" value="Genomic_DNA"/>
</dbReference>
<dbReference type="Gene3D" id="1.20.1070.10">
    <property type="entry name" value="Rhodopsin 7-helix transmembrane proteins"/>
    <property type="match status" value="1"/>
</dbReference>
<dbReference type="InterPro" id="IPR018229">
    <property type="entry name" value="Rhodopsin_retinal_BS"/>
</dbReference>
<accession>V4HDD9</accession>
<proteinExistence type="inferred from homology"/>
<keyword evidence="3" id="KW-0600">Photoreceptor protein</keyword>
<keyword evidence="9 12" id="KW-0472">Membrane</keyword>
<dbReference type="GO" id="GO:0009881">
    <property type="term" value="F:photoreceptor activity"/>
    <property type="evidence" value="ECO:0007669"/>
    <property type="project" value="UniProtKB-KW"/>
</dbReference>
<dbReference type="eggNOG" id="arCOG02810">
    <property type="taxonomic scope" value="Archaea"/>
</dbReference>
<evidence type="ECO:0000313" key="14">
    <source>
        <dbReference type="Proteomes" id="UP000017840"/>
    </source>
</evidence>
<keyword evidence="5 12" id="KW-0812">Transmembrane</keyword>
<comment type="caution">
    <text evidence="13">The sequence shown here is derived from an EMBL/GenBank/DDBJ whole genome shotgun (WGS) entry which is preliminary data.</text>
</comment>
<evidence type="ECO:0000313" key="13">
    <source>
        <dbReference type="EMBL" id="ESP88083.1"/>
    </source>
</evidence>
<feature type="region of interest" description="Disordered" evidence="11">
    <location>
        <begin position="231"/>
        <end position="254"/>
    </location>
</feature>
<evidence type="ECO:0000256" key="2">
    <source>
        <dbReference type="ARBA" id="ARBA00008130"/>
    </source>
</evidence>
<feature type="compositionally biased region" description="Low complexity" evidence="11">
    <location>
        <begin position="245"/>
        <end position="254"/>
    </location>
</feature>
<dbReference type="SMART" id="SM01021">
    <property type="entry name" value="Bac_rhodopsin"/>
    <property type="match status" value="1"/>
</dbReference>
<feature type="transmembrane region" description="Helical" evidence="12">
    <location>
        <begin position="45"/>
        <end position="69"/>
    </location>
</feature>